<evidence type="ECO:0000256" key="1">
    <source>
        <dbReference type="SAM" id="MobiDB-lite"/>
    </source>
</evidence>
<sequence length="805" mass="89575">MAQASFTIVDGNSAVWKVTIDSPQDDKFHVTATAEGPNGQTCELDVDGRAVERLSRGKPAAVDPLALLQEHLCMETQRDGSLRLSLTRLDDEDDDDTTDKPPSLSSSESLPSLSSDSNLTRRKSVLSQSAVQLPQLEAKASKASSGGAGWAILRKAVRRMPVFELEGAVLHHPHDLKLRMELGLRYLEQPASEVAAMILLEQASFFHDNASIGWRFWGAVGNAHFAVLKRYPPHHYCFAFHLQKCTATYSKALAYLENAADTSLIVKYATSLFMRGERDLPYELLKSLSLTYGSNGSKLEPSDVVDRLFLLFCITFANNSIHEATAHMTKLLSLATTDVSLVPKGYALRDLHLMNARCCQIQGDFLFATDTFVRLLSETYGVSTVYTDEQYLSLWHDLAVKCFAQGHMQLSIEYNTIALTYAKHLPIRAAIYFRRGLAFYCIGEPIKAEDDYRRANSTCHDAKPEVPMADLKRDYTKEFDKLLDTPASAIINQVRKGMGKTTATIKVQRHFRRFLHAKRKKTEANRMLRRLSTSRRMVAINMPGLLESLPQAAAFSTRTTPPPSLEDPFKRKRETALQALQSLHAAGSPFQKSKAAQQLESISFLSPDYDRPEHRRSRSITSYRRLGYSTGDVSCIQHWKAIIKCGQALFPSHNALRRGIAQVKSFHTGIPDGVAFCALADSDGQVDEACGKLSDASYRTEIDCICTVLDVHAWMAGAEDHDDDELDPGVPEIDPGSGKFYVHRIPNILSPPKATSPAKTAPLDVFTRLKHPIRKHKSVRMGHVIQAHSTDGLLPDKLQDMTLTM</sequence>
<dbReference type="Gene3D" id="1.25.40.10">
    <property type="entry name" value="Tetratricopeptide repeat domain"/>
    <property type="match status" value="1"/>
</dbReference>
<feature type="compositionally biased region" description="Low complexity" evidence="1">
    <location>
        <begin position="100"/>
        <end position="117"/>
    </location>
</feature>
<dbReference type="SUPFAM" id="SSF48452">
    <property type="entry name" value="TPR-like"/>
    <property type="match status" value="1"/>
</dbReference>
<dbReference type="EMBL" id="VJMJ01000009">
    <property type="protein sequence ID" value="KAF0744437.1"/>
    <property type="molecule type" value="Genomic_DNA"/>
</dbReference>
<dbReference type="InterPro" id="IPR011990">
    <property type="entry name" value="TPR-like_helical_dom_sf"/>
</dbReference>
<reference evidence="2 3" key="1">
    <citation type="submission" date="2019-07" db="EMBL/GenBank/DDBJ databases">
        <title>Genomics analysis of Aphanomyces spp. identifies a new class of oomycete effector associated with host adaptation.</title>
        <authorList>
            <person name="Gaulin E."/>
        </authorList>
    </citation>
    <scope>NUCLEOTIDE SEQUENCE [LARGE SCALE GENOMIC DNA]</scope>
    <source>
        <strain evidence="2 3">ATCC 201684</strain>
    </source>
</reference>
<evidence type="ECO:0000313" key="2">
    <source>
        <dbReference type="EMBL" id="KAF0744437.1"/>
    </source>
</evidence>
<comment type="caution">
    <text evidence="2">The sequence shown here is derived from an EMBL/GenBank/DDBJ whole genome shotgun (WGS) entry which is preliminary data.</text>
</comment>
<protein>
    <submittedName>
        <fullName evidence="2">Uncharacterized protein</fullName>
    </submittedName>
</protein>
<dbReference type="AlphaFoldDB" id="A0A6G0XVC8"/>
<keyword evidence="3" id="KW-1185">Reference proteome</keyword>
<evidence type="ECO:0000313" key="3">
    <source>
        <dbReference type="Proteomes" id="UP000481153"/>
    </source>
</evidence>
<dbReference type="Proteomes" id="UP000481153">
    <property type="component" value="Unassembled WGS sequence"/>
</dbReference>
<organism evidence="2 3">
    <name type="scientific">Aphanomyces euteiches</name>
    <dbReference type="NCBI Taxonomy" id="100861"/>
    <lineage>
        <taxon>Eukaryota</taxon>
        <taxon>Sar</taxon>
        <taxon>Stramenopiles</taxon>
        <taxon>Oomycota</taxon>
        <taxon>Saprolegniomycetes</taxon>
        <taxon>Saprolegniales</taxon>
        <taxon>Verrucalvaceae</taxon>
        <taxon>Aphanomyces</taxon>
    </lineage>
</organism>
<name>A0A6G0XVC8_9STRA</name>
<accession>A0A6G0XVC8</accession>
<dbReference type="VEuPathDB" id="FungiDB:AeMF1_021056"/>
<feature type="region of interest" description="Disordered" evidence="1">
    <location>
        <begin position="84"/>
        <end position="121"/>
    </location>
</feature>
<gene>
    <name evidence="2" type="ORF">Ae201684_000916</name>
</gene>
<proteinExistence type="predicted"/>